<dbReference type="InterPro" id="IPR050090">
    <property type="entry name" value="Tyrosine_recombinase_XerCD"/>
</dbReference>
<dbReference type="AlphaFoldDB" id="A0A4R3NPP3"/>
<evidence type="ECO:0000256" key="4">
    <source>
        <dbReference type="ARBA" id="ARBA00023172"/>
    </source>
</evidence>
<evidence type="ECO:0000313" key="9">
    <source>
        <dbReference type="Proteomes" id="UP000295097"/>
    </source>
</evidence>
<dbReference type="PROSITE" id="PS51898">
    <property type="entry name" value="TYR_RECOMBINASE"/>
    <property type="match status" value="1"/>
</dbReference>
<dbReference type="Gene3D" id="1.10.150.130">
    <property type="match status" value="1"/>
</dbReference>
<evidence type="ECO:0000256" key="3">
    <source>
        <dbReference type="ARBA" id="ARBA00023125"/>
    </source>
</evidence>
<dbReference type="CDD" id="cd00796">
    <property type="entry name" value="INT_Rci_Hp1_C"/>
    <property type="match status" value="1"/>
</dbReference>
<reference evidence="8 9" key="1">
    <citation type="submission" date="2019-03" db="EMBL/GenBank/DDBJ databases">
        <title>Freshwater and sediment microbial communities from various areas in North America, analyzing microbe dynamics in response to fracking.</title>
        <authorList>
            <person name="Lamendella R."/>
        </authorList>
    </citation>
    <scope>NUCLEOTIDE SEQUENCE [LARGE SCALE GENOMIC DNA]</scope>
    <source>
        <strain evidence="8 9">175.2</strain>
    </source>
</reference>
<dbReference type="RefSeq" id="WP_132312404.1">
    <property type="nucleotide sequence ID" value="NZ_SMAR01000020.1"/>
</dbReference>
<gene>
    <name evidence="8" type="ORF">EDC90_102010</name>
</gene>
<dbReference type="InterPro" id="IPR013762">
    <property type="entry name" value="Integrase-like_cat_sf"/>
</dbReference>
<dbReference type="Proteomes" id="UP000295097">
    <property type="component" value="Unassembled WGS sequence"/>
</dbReference>
<dbReference type="GO" id="GO:0003677">
    <property type="term" value="F:DNA binding"/>
    <property type="evidence" value="ECO:0007669"/>
    <property type="project" value="UniProtKB-UniRule"/>
</dbReference>
<sequence length="355" mass="40551">MGTITARKQRRNGKVSYTAQIRIKRNGKTVHSESQTFDRKKLAVAWMNKREGDLYEPGGLDRAKHGHVTLSDVIEQYLRENAAPIGRTKAQVLRSLKTFEIADMACDAITSIDIVSLARELSLDKKPQTVANYLSHLASIFAIARPAWGHPLDKQAMQDGLTVAKRMGLTSKSRQRDRRPSLGELDKLLSHFEQRHRQTPQSMPMAEILLFALFSTRRQDEICRIVWQDLDTRHSRVLVRDMKNPGQKIGNDNWCDLPAPAMKVIERAPRKDKRIFPYSPDAISSSFTKACRLLGIDDLHFHDLRHEGVSRLFEVGYNIPHAAAVSGHRSWVSLKRYSHIRQTGDKYEGWAWLPQ</sequence>
<dbReference type="InterPro" id="IPR044068">
    <property type="entry name" value="CB"/>
</dbReference>
<comment type="caution">
    <text evidence="8">The sequence shown here is derived from an EMBL/GenBank/DDBJ whole genome shotgun (WGS) entry which is preliminary data.</text>
</comment>
<dbReference type="InterPro" id="IPR010998">
    <property type="entry name" value="Integrase_recombinase_N"/>
</dbReference>
<dbReference type="Gene3D" id="1.10.443.10">
    <property type="entry name" value="Intergrase catalytic core"/>
    <property type="match status" value="1"/>
</dbReference>
<name>A0A4R3NPP3_9HYPH</name>
<dbReference type="OrthoDB" id="6388170at2"/>
<dbReference type="SUPFAM" id="SSF56349">
    <property type="entry name" value="DNA breaking-rejoining enzymes"/>
    <property type="match status" value="1"/>
</dbReference>
<dbReference type="GO" id="GO:0006310">
    <property type="term" value="P:DNA recombination"/>
    <property type="evidence" value="ECO:0007669"/>
    <property type="project" value="UniProtKB-KW"/>
</dbReference>
<dbReference type="GO" id="GO:0015074">
    <property type="term" value="P:DNA integration"/>
    <property type="evidence" value="ECO:0007669"/>
    <property type="project" value="UniProtKB-KW"/>
</dbReference>
<comment type="similarity">
    <text evidence="1">Belongs to the 'phage' integrase family.</text>
</comment>
<evidence type="ECO:0000313" key="8">
    <source>
        <dbReference type="EMBL" id="TCT37119.1"/>
    </source>
</evidence>
<evidence type="ECO:0000256" key="2">
    <source>
        <dbReference type="ARBA" id="ARBA00022908"/>
    </source>
</evidence>
<keyword evidence="4" id="KW-0233">DNA recombination</keyword>
<organism evidence="8 9">
    <name type="scientific">Martelella mediterranea</name>
    <dbReference type="NCBI Taxonomy" id="293089"/>
    <lineage>
        <taxon>Bacteria</taxon>
        <taxon>Pseudomonadati</taxon>
        <taxon>Pseudomonadota</taxon>
        <taxon>Alphaproteobacteria</taxon>
        <taxon>Hyphomicrobiales</taxon>
        <taxon>Aurantimonadaceae</taxon>
        <taxon>Martelella</taxon>
    </lineage>
</organism>
<keyword evidence="2" id="KW-0229">DNA integration</keyword>
<dbReference type="InterPro" id="IPR002104">
    <property type="entry name" value="Integrase_catalytic"/>
</dbReference>
<evidence type="ECO:0000256" key="1">
    <source>
        <dbReference type="ARBA" id="ARBA00008857"/>
    </source>
</evidence>
<keyword evidence="3 5" id="KW-0238">DNA-binding</keyword>
<dbReference type="Pfam" id="PF00589">
    <property type="entry name" value="Phage_integrase"/>
    <property type="match status" value="1"/>
</dbReference>
<dbReference type="PANTHER" id="PTHR30349">
    <property type="entry name" value="PHAGE INTEGRASE-RELATED"/>
    <property type="match status" value="1"/>
</dbReference>
<evidence type="ECO:0000259" key="7">
    <source>
        <dbReference type="PROSITE" id="PS51900"/>
    </source>
</evidence>
<evidence type="ECO:0000256" key="5">
    <source>
        <dbReference type="PROSITE-ProRule" id="PRU01248"/>
    </source>
</evidence>
<dbReference type="PANTHER" id="PTHR30349:SF41">
    <property type="entry name" value="INTEGRASE_RECOMBINASE PROTEIN MJ0367-RELATED"/>
    <property type="match status" value="1"/>
</dbReference>
<accession>A0A4R3NPP3</accession>
<dbReference type="PROSITE" id="PS51900">
    <property type="entry name" value="CB"/>
    <property type="match status" value="1"/>
</dbReference>
<keyword evidence="9" id="KW-1185">Reference proteome</keyword>
<dbReference type="EMBL" id="SMAR01000020">
    <property type="protein sequence ID" value="TCT37119.1"/>
    <property type="molecule type" value="Genomic_DNA"/>
</dbReference>
<protein>
    <submittedName>
        <fullName evidence="8">Phage integrase family protein</fullName>
    </submittedName>
</protein>
<feature type="domain" description="Tyr recombinase" evidence="6">
    <location>
        <begin position="174"/>
        <end position="355"/>
    </location>
</feature>
<feature type="domain" description="Core-binding (CB)" evidence="7">
    <location>
        <begin position="68"/>
        <end position="145"/>
    </location>
</feature>
<proteinExistence type="inferred from homology"/>
<evidence type="ECO:0000259" key="6">
    <source>
        <dbReference type="PROSITE" id="PS51898"/>
    </source>
</evidence>
<dbReference type="InterPro" id="IPR011010">
    <property type="entry name" value="DNA_brk_join_enz"/>
</dbReference>